<dbReference type="EMBL" id="CP022991">
    <property type="protein sequence ID" value="ASW03125.1"/>
    <property type="molecule type" value="Genomic_DNA"/>
</dbReference>
<evidence type="ECO:0000259" key="1">
    <source>
        <dbReference type="Pfam" id="PF03625"/>
    </source>
</evidence>
<accession>A0A248VW63</accession>
<proteinExistence type="predicted"/>
<dbReference type="InterPro" id="IPR016796">
    <property type="entry name" value="UCP021774"/>
</dbReference>
<keyword evidence="2" id="KW-0614">Plasmid</keyword>
<dbReference type="InterPro" id="IPR035923">
    <property type="entry name" value="TT1751-like_sf"/>
</dbReference>
<organism evidence="2 3">
    <name type="scientific">Paraburkholderia aromaticivorans</name>
    <dbReference type="NCBI Taxonomy" id="2026199"/>
    <lineage>
        <taxon>Bacteria</taxon>
        <taxon>Pseudomonadati</taxon>
        <taxon>Pseudomonadota</taxon>
        <taxon>Betaproteobacteria</taxon>
        <taxon>Burkholderiales</taxon>
        <taxon>Burkholderiaceae</taxon>
        <taxon>Paraburkholderia</taxon>
    </lineage>
</organism>
<dbReference type="PANTHER" id="PTHR38342:SF1">
    <property type="entry name" value="SLR5037 PROTEIN"/>
    <property type="match status" value="1"/>
</dbReference>
<dbReference type="RefSeq" id="WP_095422958.1">
    <property type="nucleotide sequence ID" value="NZ_CP022991.1"/>
</dbReference>
<dbReference type="Gene3D" id="3.30.310.70">
    <property type="entry name" value="TT1751-like domain"/>
    <property type="match status" value="1"/>
</dbReference>
<reference evidence="2 3" key="1">
    <citation type="submission" date="2017-08" db="EMBL/GenBank/DDBJ databases">
        <title>Identification and genetic characteristics of simultaneous BTEX- and naphthalene-degrading Paraburkholderia sp. BN5 isolated from petroleum-contaminated soil.</title>
        <authorList>
            <person name="Lee Y."/>
            <person name="Jeon C.O."/>
        </authorList>
    </citation>
    <scope>NUCLEOTIDE SEQUENCE [LARGE SCALE GENOMIC DNA]</scope>
    <source>
        <strain evidence="2 3">BN5</strain>
        <plasmid evidence="2 3">pBN1</plasmid>
    </source>
</reference>
<name>A0A248VW63_9BURK</name>
<dbReference type="KEGG" id="parb:CJU94_33380"/>
<keyword evidence="2" id="KW-0067">ATP-binding</keyword>
<dbReference type="Pfam" id="PF03625">
    <property type="entry name" value="DUF302"/>
    <property type="match status" value="1"/>
</dbReference>
<dbReference type="SUPFAM" id="SSF103247">
    <property type="entry name" value="TT1751-like"/>
    <property type="match status" value="1"/>
</dbReference>
<dbReference type="Proteomes" id="UP000215158">
    <property type="component" value="Plasmid pBN1"/>
</dbReference>
<dbReference type="InterPro" id="IPR005180">
    <property type="entry name" value="DUF302"/>
</dbReference>
<keyword evidence="3" id="KW-1185">Reference proteome</keyword>
<dbReference type="PIRSF" id="PIRSF021774">
    <property type="entry name" value="UCP021774"/>
    <property type="match status" value="1"/>
</dbReference>
<dbReference type="PANTHER" id="PTHR38342">
    <property type="entry name" value="SLR5037 PROTEIN"/>
    <property type="match status" value="1"/>
</dbReference>
<feature type="domain" description="DUF302" evidence="1">
    <location>
        <begin position="38"/>
        <end position="101"/>
    </location>
</feature>
<dbReference type="CDD" id="cd14797">
    <property type="entry name" value="DUF302"/>
    <property type="match status" value="1"/>
</dbReference>
<geneLocation type="plasmid" evidence="2 3">
    <name>pBN1</name>
</geneLocation>
<dbReference type="AlphaFoldDB" id="A0A248VW63"/>
<dbReference type="OrthoDB" id="9791067at2"/>
<keyword evidence="2" id="KW-0547">Nucleotide-binding</keyword>
<evidence type="ECO:0000313" key="3">
    <source>
        <dbReference type="Proteomes" id="UP000215158"/>
    </source>
</evidence>
<protein>
    <submittedName>
        <fullName evidence="2">ABC transporter ATP-binding protein</fullName>
    </submittedName>
</protein>
<gene>
    <name evidence="2" type="ORF">CJU94_33380</name>
</gene>
<evidence type="ECO:0000313" key="2">
    <source>
        <dbReference type="EMBL" id="ASW03125.1"/>
    </source>
</evidence>
<sequence>MSSVSYGFGKTVTCSFDEAIERVKHALAEQGFGILSDIDVAETLKRKLGESMPPYRIFGACNPSLAHRALRAEPEIGLLLPCNVVTREDAAGVVHVDVIEPTVMFELVEKPDLTTLATEVSERLKRALNAV</sequence>
<dbReference type="GO" id="GO:0005524">
    <property type="term" value="F:ATP binding"/>
    <property type="evidence" value="ECO:0007669"/>
    <property type="project" value="UniProtKB-KW"/>
</dbReference>